<evidence type="ECO:0000313" key="2">
    <source>
        <dbReference type="EMBL" id="KZP21373.1"/>
    </source>
</evidence>
<proteinExistence type="predicted"/>
<gene>
    <name evidence="2" type="ORF">FIBSPDRAFT_740769</name>
</gene>
<reference evidence="2" key="1">
    <citation type="journal article" date="2016" name="Mol. Biol. Evol.">
        <title>Comparative Genomics of Early-Diverging Mushroom-Forming Fungi Provides Insights into the Origins of Lignocellulose Decay Capabilities.</title>
        <authorList>
            <person name="Nagy L.G."/>
            <person name="Riley R."/>
            <person name="Tritt A."/>
            <person name="Adam C."/>
            <person name="Daum C."/>
            <person name="Floudas D."/>
            <person name="Sun H."/>
            <person name="Yadav J.S."/>
            <person name="Pangilinan J."/>
            <person name="Larsson K.H."/>
            <person name="Matsuura K."/>
            <person name="Barry K."/>
            <person name="Labutti K."/>
            <person name="Kuo R."/>
            <person name="Ohm R.A."/>
            <person name="Bhattacharya S.S."/>
            <person name="Shirouzu T."/>
            <person name="Yoshinaga Y."/>
            <person name="Martin F.M."/>
            <person name="Grigoriev I.V."/>
            <person name="Hibbett D.S."/>
        </authorList>
    </citation>
    <scope>NUCLEOTIDE SEQUENCE [LARGE SCALE GENOMIC DNA]</scope>
    <source>
        <strain evidence="2">CBS 109695</strain>
    </source>
</reference>
<evidence type="ECO:0000259" key="1">
    <source>
        <dbReference type="Pfam" id="PF20231"/>
    </source>
</evidence>
<dbReference type="InterPro" id="IPR046496">
    <property type="entry name" value="DUF6589"/>
</dbReference>
<feature type="domain" description="DUF6589" evidence="1">
    <location>
        <begin position="7"/>
        <end position="362"/>
    </location>
</feature>
<dbReference type="Pfam" id="PF20231">
    <property type="entry name" value="DUF6589"/>
    <property type="match status" value="1"/>
</dbReference>
<name>A0A166JZJ9_9AGAM</name>
<sequence length="363" mass="41903">FKTELGLPEAVEELPLVQTVQYPANTINVDKSQNNGNWQMLVSMLDQSGTPNMTLEDNIILVHGDLSTKERIDVLRRMCTIERSAKNCLNFVVFVPGLFHLKMATTDAFWCVHVQPVAGRDDGTGFFKYIHHLCPRETGKFTSSPGFRRLHDSIHHATWADMLDCWRLEVEASGNGTLDAFAQSAPKWETIHELLEGIVKKYLPGSDFEDLREQDLEVQNLCFENHALRKQYGLLYLELSHTMNHGDVGRILHVFPYWIVFFKSTGKSKYAAHMIKFVTDLDHVYPLRLRNLVLQNWLCNPTGNVDGWRGWDWLQERNNLYTKVIFAGQGPNHTQALIMKWSILIEVYRSAHQMIENNFYLTH</sequence>
<organism evidence="2">
    <name type="scientific">Athelia psychrophila</name>
    <dbReference type="NCBI Taxonomy" id="1759441"/>
    <lineage>
        <taxon>Eukaryota</taxon>
        <taxon>Fungi</taxon>
        <taxon>Dikarya</taxon>
        <taxon>Basidiomycota</taxon>
        <taxon>Agaricomycotina</taxon>
        <taxon>Agaricomycetes</taxon>
        <taxon>Agaricomycetidae</taxon>
        <taxon>Atheliales</taxon>
        <taxon>Atheliaceae</taxon>
        <taxon>Athelia</taxon>
    </lineage>
</organism>
<feature type="non-terminal residue" evidence="2">
    <location>
        <position position="1"/>
    </location>
</feature>
<accession>A0A166JZJ9</accession>
<protein>
    <recommendedName>
        <fullName evidence="1">DUF6589 domain-containing protein</fullName>
    </recommendedName>
</protein>
<dbReference type="STRING" id="436010.A0A166JZJ9"/>
<dbReference type="AlphaFoldDB" id="A0A166JZJ9"/>
<dbReference type="OrthoDB" id="4743193at2759"/>
<dbReference type="EMBL" id="KV417548">
    <property type="protein sequence ID" value="KZP21373.1"/>
    <property type="molecule type" value="Genomic_DNA"/>
</dbReference>